<evidence type="ECO:0000313" key="1">
    <source>
        <dbReference type="EMBL" id="SVC48364.1"/>
    </source>
</evidence>
<sequence>KSGTDMYTGGLFAINPGVSGIPEPRFTA</sequence>
<gene>
    <name evidence="1" type="ORF">METZ01_LOCUS301218</name>
</gene>
<organism evidence="1">
    <name type="scientific">marine metagenome</name>
    <dbReference type="NCBI Taxonomy" id="408172"/>
    <lineage>
        <taxon>unclassified sequences</taxon>
        <taxon>metagenomes</taxon>
        <taxon>ecological metagenomes</taxon>
    </lineage>
</organism>
<accession>A0A382MHD4</accession>
<proteinExistence type="predicted"/>
<reference evidence="1" key="1">
    <citation type="submission" date="2018-05" db="EMBL/GenBank/DDBJ databases">
        <authorList>
            <person name="Lanie J.A."/>
            <person name="Ng W.-L."/>
            <person name="Kazmierczak K.M."/>
            <person name="Andrzejewski T.M."/>
            <person name="Davidsen T.M."/>
            <person name="Wayne K.J."/>
            <person name="Tettelin H."/>
            <person name="Glass J.I."/>
            <person name="Rusch D."/>
            <person name="Podicherti R."/>
            <person name="Tsui H.-C.T."/>
            <person name="Winkler M.E."/>
        </authorList>
    </citation>
    <scope>NUCLEOTIDE SEQUENCE</scope>
</reference>
<name>A0A382MHD4_9ZZZZ</name>
<feature type="non-terminal residue" evidence="1">
    <location>
        <position position="1"/>
    </location>
</feature>
<protein>
    <submittedName>
        <fullName evidence="1">Uncharacterized protein</fullName>
    </submittedName>
</protein>
<dbReference type="EMBL" id="UINC01093715">
    <property type="protein sequence ID" value="SVC48364.1"/>
    <property type="molecule type" value="Genomic_DNA"/>
</dbReference>
<dbReference type="AlphaFoldDB" id="A0A382MHD4"/>